<evidence type="ECO:0000256" key="4">
    <source>
        <dbReference type="ARBA" id="ARBA00022827"/>
    </source>
</evidence>
<comment type="similarity">
    <text evidence="2">Belongs to the acyl-CoA dehydrogenase family.</text>
</comment>
<gene>
    <name evidence="8" type="ORF">GCM10011614_33610</name>
</gene>
<proteinExistence type="inferred from homology"/>
<reference evidence="8" key="2">
    <citation type="submission" date="2020-09" db="EMBL/GenBank/DDBJ databases">
        <authorList>
            <person name="Sun Q."/>
            <person name="Kim S."/>
        </authorList>
    </citation>
    <scope>NUCLEOTIDE SEQUENCE</scope>
    <source>
        <strain evidence="8">KCTC 32255</strain>
    </source>
</reference>
<dbReference type="InterPro" id="IPR036250">
    <property type="entry name" value="AcylCo_DH-like_C"/>
</dbReference>
<keyword evidence="3" id="KW-0285">Flavoprotein</keyword>
<dbReference type="SUPFAM" id="SSF47203">
    <property type="entry name" value="Acyl-CoA dehydrogenase C-terminal domain-like"/>
    <property type="match status" value="1"/>
</dbReference>
<dbReference type="RefSeq" id="WP_189622451.1">
    <property type="nucleotide sequence ID" value="NZ_BMZA01000025.1"/>
</dbReference>
<dbReference type="InterPro" id="IPR037069">
    <property type="entry name" value="AcylCoA_DH/ox_N_sf"/>
</dbReference>
<dbReference type="Pfam" id="PF02771">
    <property type="entry name" value="Acyl-CoA_dh_N"/>
    <property type="match status" value="1"/>
</dbReference>
<dbReference type="Gene3D" id="1.20.140.10">
    <property type="entry name" value="Butyryl-CoA Dehydrogenase, subunit A, domain 3"/>
    <property type="match status" value="1"/>
</dbReference>
<accession>A0A918PMD2</accession>
<dbReference type="Pfam" id="PF00441">
    <property type="entry name" value="Acyl-CoA_dh_1"/>
    <property type="match status" value="1"/>
</dbReference>
<comment type="caution">
    <text evidence="8">The sequence shown here is derived from an EMBL/GenBank/DDBJ whole genome shotgun (WGS) entry which is preliminary data.</text>
</comment>
<evidence type="ECO:0000256" key="5">
    <source>
        <dbReference type="ARBA" id="ARBA00023002"/>
    </source>
</evidence>
<dbReference type="InterPro" id="IPR009075">
    <property type="entry name" value="AcylCo_DH/oxidase_C"/>
</dbReference>
<keyword evidence="5" id="KW-0560">Oxidoreductase</keyword>
<dbReference type="GO" id="GO:0050660">
    <property type="term" value="F:flavin adenine dinucleotide binding"/>
    <property type="evidence" value="ECO:0007669"/>
    <property type="project" value="InterPro"/>
</dbReference>
<dbReference type="AlphaFoldDB" id="A0A918PMD2"/>
<keyword evidence="4" id="KW-0274">FAD</keyword>
<dbReference type="InterPro" id="IPR009100">
    <property type="entry name" value="AcylCoA_DH/oxidase_NM_dom_sf"/>
</dbReference>
<evidence type="ECO:0000256" key="2">
    <source>
        <dbReference type="ARBA" id="ARBA00009347"/>
    </source>
</evidence>
<sequence length="380" mass="40746">MNFNLSDEQQMLRDMLESFLRDRFPFEARRAQVRSTATESAIWSAFANELQILGTSLPENVGGLGGGPTENMIVMEELGKALSIEPWLSTIIMAGALLRDAGAKAQETMAAVVDGTAIVVPAFDYFPGSFGKDDAGVSIAANDGGFRLSGKIPVVRDAARATHFVVLAKDAGGGQALVIVAADAPGLELKTYQLVDGVGCADLSLNGVEVEESAIVARGEEAADRMAEAFNAGVVGLCAEALGIQRMLLQWTVEYAKQRQQFGRPIGEFQVLQHRMARMLIKVEETVSMTYLATAHLENRTSERAKIASAAKVMIDQAGLFVGQQAVQIHGGMGMSKELPIADYLSRLNVIAQQLGSTDFHFGRYEASSFEKKAALPVTA</sequence>
<dbReference type="InterPro" id="IPR046373">
    <property type="entry name" value="Acyl-CoA_Oxase/DH_mid-dom_sf"/>
</dbReference>
<evidence type="ECO:0000313" key="8">
    <source>
        <dbReference type="EMBL" id="GGZ16106.1"/>
    </source>
</evidence>
<evidence type="ECO:0000256" key="1">
    <source>
        <dbReference type="ARBA" id="ARBA00001974"/>
    </source>
</evidence>
<dbReference type="GO" id="GO:0003995">
    <property type="term" value="F:acyl-CoA dehydrogenase activity"/>
    <property type="evidence" value="ECO:0007669"/>
    <property type="project" value="TreeGrafter"/>
</dbReference>
<evidence type="ECO:0000256" key="3">
    <source>
        <dbReference type="ARBA" id="ARBA00022630"/>
    </source>
</evidence>
<dbReference type="Gene3D" id="1.10.540.10">
    <property type="entry name" value="Acyl-CoA dehydrogenase/oxidase, N-terminal domain"/>
    <property type="match status" value="1"/>
</dbReference>
<dbReference type="CDD" id="cd00567">
    <property type="entry name" value="ACAD"/>
    <property type="match status" value="1"/>
</dbReference>
<feature type="domain" description="Acyl-CoA dehydrogenase/oxidase N-terminal" evidence="7">
    <location>
        <begin position="6"/>
        <end position="106"/>
    </location>
</feature>
<evidence type="ECO:0000313" key="9">
    <source>
        <dbReference type="Proteomes" id="UP000648075"/>
    </source>
</evidence>
<dbReference type="PANTHER" id="PTHR43884">
    <property type="entry name" value="ACYL-COA DEHYDROGENASE"/>
    <property type="match status" value="1"/>
</dbReference>
<dbReference type="InterPro" id="IPR013786">
    <property type="entry name" value="AcylCoA_DH/ox_N"/>
</dbReference>
<evidence type="ECO:0000259" key="7">
    <source>
        <dbReference type="Pfam" id="PF02771"/>
    </source>
</evidence>
<keyword evidence="9" id="KW-1185">Reference proteome</keyword>
<reference evidence="8" key="1">
    <citation type="journal article" date="2014" name="Int. J. Syst. Evol. Microbiol.">
        <title>Complete genome sequence of Corynebacterium casei LMG S-19264T (=DSM 44701T), isolated from a smear-ripened cheese.</title>
        <authorList>
            <consortium name="US DOE Joint Genome Institute (JGI-PGF)"/>
            <person name="Walter F."/>
            <person name="Albersmeier A."/>
            <person name="Kalinowski J."/>
            <person name="Ruckert C."/>
        </authorList>
    </citation>
    <scope>NUCLEOTIDE SEQUENCE</scope>
    <source>
        <strain evidence="8">KCTC 32255</strain>
    </source>
</reference>
<name>A0A918PMD2_9SPHN</name>
<dbReference type="SUPFAM" id="SSF56645">
    <property type="entry name" value="Acyl-CoA dehydrogenase NM domain-like"/>
    <property type="match status" value="1"/>
</dbReference>
<dbReference type="Proteomes" id="UP000648075">
    <property type="component" value="Unassembled WGS sequence"/>
</dbReference>
<dbReference type="EMBL" id="BMZA01000025">
    <property type="protein sequence ID" value="GGZ16106.1"/>
    <property type="molecule type" value="Genomic_DNA"/>
</dbReference>
<comment type="cofactor">
    <cofactor evidence="1">
        <name>FAD</name>
        <dbReference type="ChEBI" id="CHEBI:57692"/>
    </cofactor>
</comment>
<organism evidence="8 9">
    <name type="scientific">Novosphingobium colocasiae</name>
    <dbReference type="NCBI Taxonomy" id="1256513"/>
    <lineage>
        <taxon>Bacteria</taxon>
        <taxon>Pseudomonadati</taxon>
        <taxon>Pseudomonadota</taxon>
        <taxon>Alphaproteobacteria</taxon>
        <taxon>Sphingomonadales</taxon>
        <taxon>Sphingomonadaceae</taxon>
        <taxon>Novosphingobium</taxon>
    </lineage>
</organism>
<feature type="domain" description="Acyl-CoA dehydrogenase/oxidase C-terminal" evidence="6">
    <location>
        <begin position="226"/>
        <end position="358"/>
    </location>
</feature>
<protein>
    <submittedName>
        <fullName evidence="8">Acyl-CoA dehydrogenase short-chain specific</fullName>
    </submittedName>
</protein>
<dbReference type="Gene3D" id="2.40.110.10">
    <property type="entry name" value="Butyryl-CoA Dehydrogenase, subunit A, domain 2"/>
    <property type="match status" value="1"/>
</dbReference>
<evidence type="ECO:0000259" key="6">
    <source>
        <dbReference type="Pfam" id="PF00441"/>
    </source>
</evidence>
<dbReference type="PANTHER" id="PTHR43884:SF20">
    <property type="entry name" value="ACYL-COA DEHYDROGENASE FADE28"/>
    <property type="match status" value="1"/>
</dbReference>